<protein>
    <submittedName>
        <fullName evidence="2">Uncharacterized protein</fullName>
    </submittedName>
</protein>
<evidence type="ECO:0000256" key="1">
    <source>
        <dbReference type="SAM" id="MobiDB-lite"/>
    </source>
</evidence>
<comment type="caution">
    <text evidence="2">The sequence shown here is derived from an EMBL/GenBank/DDBJ whole genome shotgun (WGS) entry which is preliminary data.</text>
</comment>
<proteinExistence type="predicted"/>
<dbReference type="AlphaFoldDB" id="A0A919GUB7"/>
<accession>A0A919GUB7</accession>
<sequence>MMCSLDPRPHHPPDTAGAYPPLVGRQAGMGSGHVTPVPGCAHFQQAPHLRLCRLTLPGRRTGRYPGIPVLRGLEVPAKAKASTPSTFATWGSERPEQKEKAMSRTTCRARLACAALCLVLPGLALGGGRIVPRGVQVNEPGGVGVTIPEANWENTSTGVYATGTRQGAATNWDPITAHELTVTLHCTTDQTKAFKQTERLGPRG</sequence>
<evidence type="ECO:0000313" key="3">
    <source>
        <dbReference type="Proteomes" id="UP000600026"/>
    </source>
</evidence>
<gene>
    <name evidence="2" type="ORF">Sxan_01300</name>
</gene>
<evidence type="ECO:0000313" key="2">
    <source>
        <dbReference type="EMBL" id="GHI82766.1"/>
    </source>
</evidence>
<organism evidence="2 3">
    <name type="scientific">Streptomyces xanthophaeus</name>
    <dbReference type="NCBI Taxonomy" id="67385"/>
    <lineage>
        <taxon>Bacteria</taxon>
        <taxon>Bacillati</taxon>
        <taxon>Actinomycetota</taxon>
        <taxon>Actinomycetes</taxon>
        <taxon>Kitasatosporales</taxon>
        <taxon>Streptomycetaceae</taxon>
        <taxon>Streptomyces</taxon>
    </lineage>
</organism>
<reference evidence="2" key="1">
    <citation type="submission" date="2020-09" db="EMBL/GenBank/DDBJ databases">
        <title>Whole genome shotgun sequence of Streptomyces xanthophaeus NBRC 12829.</title>
        <authorList>
            <person name="Komaki H."/>
            <person name="Tamura T."/>
        </authorList>
    </citation>
    <scope>NUCLEOTIDE SEQUENCE</scope>
    <source>
        <strain evidence="2">NBRC 12829</strain>
    </source>
</reference>
<name>A0A919GUB7_9ACTN</name>
<keyword evidence="3" id="KW-1185">Reference proteome</keyword>
<feature type="region of interest" description="Disordered" evidence="1">
    <location>
        <begin position="1"/>
        <end position="24"/>
    </location>
</feature>
<dbReference type="Proteomes" id="UP000600026">
    <property type="component" value="Unassembled WGS sequence"/>
</dbReference>
<dbReference type="EMBL" id="BNEE01000002">
    <property type="protein sequence ID" value="GHI82766.1"/>
    <property type="molecule type" value="Genomic_DNA"/>
</dbReference>